<dbReference type="InterPro" id="IPR015077">
    <property type="entry name" value="DUF1858"/>
</dbReference>
<organism evidence="2 3">
    <name type="scientific">Candidatus Dojkabacteria bacterium</name>
    <dbReference type="NCBI Taxonomy" id="2099670"/>
    <lineage>
        <taxon>Bacteria</taxon>
        <taxon>Candidatus Dojkabacteria</taxon>
    </lineage>
</organism>
<gene>
    <name evidence="2" type="ORF">D6810_00940</name>
</gene>
<proteinExistence type="predicted"/>
<evidence type="ECO:0000313" key="2">
    <source>
        <dbReference type="EMBL" id="RMD77447.1"/>
    </source>
</evidence>
<dbReference type="Proteomes" id="UP000269410">
    <property type="component" value="Unassembled WGS sequence"/>
</dbReference>
<feature type="domain" description="DUF1858" evidence="1">
    <location>
        <begin position="5"/>
        <end position="53"/>
    </location>
</feature>
<dbReference type="SUPFAM" id="SSF140683">
    <property type="entry name" value="SP0561-like"/>
    <property type="match status" value="1"/>
</dbReference>
<accession>A0A3M0Z1A5</accession>
<dbReference type="EMBL" id="RFKV01000031">
    <property type="protein sequence ID" value="RMD77447.1"/>
    <property type="molecule type" value="Genomic_DNA"/>
</dbReference>
<sequence length="79" mass="9268">MIEEINPETKISDLINRFPFIVDYLIEEFGFHCVNCIFNNFDTLKSGAELHGIVGKDFDEMLEKIKQYIFEYKEGLKVS</sequence>
<name>A0A3M0Z1A5_9BACT</name>
<evidence type="ECO:0000313" key="3">
    <source>
        <dbReference type="Proteomes" id="UP000269410"/>
    </source>
</evidence>
<dbReference type="InterPro" id="IPR038062">
    <property type="entry name" value="ScdA-like_N_sf"/>
</dbReference>
<dbReference type="Pfam" id="PF08984">
    <property type="entry name" value="DUF1858"/>
    <property type="match status" value="1"/>
</dbReference>
<protein>
    <submittedName>
        <fullName evidence="2">DUF1858 domain-containing protein</fullName>
    </submittedName>
</protein>
<comment type="caution">
    <text evidence="2">The sequence shown here is derived from an EMBL/GenBank/DDBJ whole genome shotgun (WGS) entry which is preliminary data.</text>
</comment>
<evidence type="ECO:0000259" key="1">
    <source>
        <dbReference type="Pfam" id="PF08984"/>
    </source>
</evidence>
<dbReference type="Gene3D" id="1.10.3910.10">
    <property type="entry name" value="SP0561-like"/>
    <property type="match status" value="1"/>
</dbReference>
<reference evidence="2 3" key="1">
    <citation type="submission" date="2018-10" db="EMBL/GenBank/DDBJ databases">
        <title>Thermophilic Lithotrophy and Phototrophy in an Intertidal, Iron-rich, Geothermal Spring.</title>
        <authorList>
            <person name="Ward L.M."/>
            <person name="Idei A."/>
            <person name="Nakagawa M."/>
            <person name="Ueno Y."/>
            <person name="Fischer W."/>
            <person name="Mcglynn S.E."/>
        </authorList>
    </citation>
    <scope>NUCLEOTIDE SEQUENCE [LARGE SCALE GENOMIC DNA]</scope>
    <source>
        <strain evidence="2">J137</strain>
    </source>
</reference>
<dbReference type="AlphaFoldDB" id="A0A3M0Z1A5"/>